<evidence type="ECO:0000259" key="6">
    <source>
        <dbReference type="Pfam" id="PF14322"/>
    </source>
</evidence>
<dbReference type="AlphaFoldDB" id="A0A9E2S8M1"/>
<dbReference type="EMBL" id="JAHSPG010000003">
    <property type="protein sequence ID" value="MBV4356923.1"/>
    <property type="molecule type" value="Genomic_DNA"/>
</dbReference>
<dbReference type="RefSeq" id="WP_217790554.1">
    <property type="nucleotide sequence ID" value="NZ_JAHSPG010000003.1"/>
</dbReference>
<protein>
    <submittedName>
        <fullName evidence="7">RagB/SusD family nutrient uptake outer membrane protein</fullName>
    </submittedName>
</protein>
<dbReference type="PROSITE" id="PS51257">
    <property type="entry name" value="PROKAR_LIPOPROTEIN"/>
    <property type="match status" value="1"/>
</dbReference>
<dbReference type="Proteomes" id="UP000812270">
    <property type="component" value="Unassembled WGS sequence"/>
</dbReference>
<evidence type="ECO:0000259" key="5">
    <source>
        <dbReference type="Pfam" id="PF07980"/>
    </source>
</evidence>
<dbReference type="GO" id="GO:0009279">
    <property type="term" value="C:cell outer membrane"/>
    <property type="evidence" value="ECO:0007669"/>
    <property type="project" value="UniProtKB-SubCell"/>
</dbReference>
<keyword evidence="4" id="KW-0998">Cell outer membrane</keyword>
<proteinExistence type="predicted"/>
<keyword evidence="8" id="KW-1185">Reference proteome</keyword>
<evidence type="ECO:0000256" key="4">
    <source>
        <dbReference type="ARBA" id="ARBA00023237"/>
    </source>
</evidence>
<dbReference type="InterPro" id="IPR012944">
    <property type="entry name" value="SusD_RagB_dom"/>
</dbReference>
<evidence type="ECO:0000256" key="1">
    <source>
        <dbReference type="ARBA" id="ARBA00004442"/>
    </source>
</evidence>
<dbReference type="Pfam" id="PF14322">
    <property type="entry name" value="SusD-like_3"/>
    <property type="match status" value="1"/>
</dbReference>
<feature type="domain" description="SusD-like N-terminal" evidence="6">
    <location>
        <begin position="20"/>
        <end position="221"/>
    </location>
</feature>
<evidence type="ECO:0000313" key="8">
    <source>
        <dbReference type="Proteomes" id="UP000812270"/>
    </source>
</evidence>
<dbReference type="Pfam" id="PF07980">
    <property type="entry name" value="SusD_RagB"/>
    <property type="match status" value="1"/>
</dbReference>
<keyword evidence="2" id="KW-0732">Signal</keyword>
<dbReference type="InterPro" id="IPR033985">
    <property type="entry name" value="SusD-like_N"/>
</dbReference>
<comment type="caution">
    <text evidence="7">The sequence shown here is derived from an EMBL/GenBank/DDBJ whole genome shotgun (WGS) entry which is preliminary data.</text>
</comment>
<gene>
    <name evidence="7" type="ORF">KTO63_07200</name>
</gene>
<organism evidence="7 8">
    <name type="scientific">Pinibacter aurantiacus</name>
    <dbReference type="NCBI Taxonomy" id="2851599"/>
    <lineage>
        <taxon>Bacteria</taxon>
        <taxon>Pseudomonadati</taxon>
        <taxon>Bacteroidota</taxon>
        <taxon>Chitinophagia</taxon>
        <taxon>Chitinophagales</taxon>
        <taxon>Chitinophagaceae</taxon>
        <taxon>Pinibacter</taxon>
    </lineage>
</organism>
<name>A0A9E2S8M1_9BACT</name>
<sequence length="480" mass="54500">MKYSIYIFILFAVAISSCKKYLEQVPDNRTQLDSPEKVAQLLGTAYPQASYITFAEAISDNVEDKGAGVVLNINLNPFYFEDVQDNNQDSPEFYWNACYTAIAASNQALATCLAAPDSQNYRTQKGEALVTRAFSHFMLVNFFSKFYDATTAGTDPGIPYVTEPEKVVFKNYDRKTVQYVYDMVEKDLTAGLPLLKDQAYTVPRYHFNLAAAHAFAARFYLFKKDYDKVIEHANAAFPNNNFADNMRAWNTTYQTLSFFTLLATYTKASEPANLLLTEMPSNYARNYATFRYGLSYAKQRDILGANVTGGRWAYSVFYYGAQDYFVPKFNEYFVTTSINANTGIPYIMQPELTTEEVLLSRAEAYIYKNNTAAATADLNTFVSKRITNYSPSQHNITSTKLSNFYGTSNLQTGLLLATLDFRRAEYVMEGLRWFDLQRYKIPVEHLFYDGSTKTLSPTDPYRVFQIPESATLSGIALNPR</sequence>
<evidence type="ECO:0000313" key="7">
    <source>
        <dbReference type="EMBL" id="MBV4356923.1"/>
    </source>
</evidence>
<reference evidence="7" key="1">
    <citation type="submission" date="2021-06" db="EMBL/GenBank/DDBJ databases">
        <authorList>
            <person name="Huq M.A."/>
        </authorList>
    </citation>
    <scope>NUCLEOTIDE SEQUENCE</scope>
    <source>
        <strain evidence="7">MAH-26</strain>
    </source>
</reference>
<comment type="subcellular location">
    <subcellularLocation>
        <location evidence="1">Cell outer membrane</location>
    </subcellularLocation>
</comment>
<accession>A0A9E2S8M1</accession>
<keyword evidence="3" id="KW-0472">Membrane</keyword>
<evidence type="ECO:0000256" key="2">
    <source>
        <dbReference type="ARBA" id="ARBA00022729"/>
    </source>
</evidence>
<feature type="domain" description="RagB/SusD" evidence="5">
    <location>
        <begin position="356"/>
        <end position="446"/>
    </location>
</feature>
<evidence type="ECO:0000256" key="3">
    <source>
        <dbReference type="ARBA" id="ARBA00023136"/>
    </source>
</evidence>